<evidence type="ECO:0000256" key="1">
    <source>
        <dbReference type="ARBA" id="ARBA00004651"/>
    </source>
</evidence>
<keyword evidence="6" id="KW-0653">Protein transport</keyword>
<comment type="similarity">
    <text evidence="2">Belongs to the SecG family.</text>
</comment>
<dbReference type="PANTHER" id="PTHR34182">
    <property type="entry name" value="PROTEIN-EXPORT MEMBRANE PROTEIN SECG"/>
    <property type="match status" value="1"/>
</dbReference>
<organism evidence="11">
    <name type="scientific">hydrothermal vent metagenome</name>
    <dbReference type="NCBI Taxonomy" id="652676"/>
    <lineage>
        <taxon>unclassified sequences</taxon>
        <taxon>metagenomes</taxon>
        <taxon>ecological metagenomes</taxon>
    </lineage>
</organism>
<protein>
    <submittedName>
        <fullName evidence="11">Protein translocase membrane subunit SecG</fullName>
    </submittedName>
</protein>
<dbReference type="EMBL" id="UOFE01000020">
    <property type="protein sequence ID" value="VAW51568.1"/>
    <property type="molecule type" value="Genomic_DNA"/>
</dbReference>
<dbReference type="Pfam" id="PF03840">
    <property type="entry name" value="SecG"/>
    <property type="match status" value="1"/>
</dbReference>
<dbReference type="GO" id="GO:0043952">
    <property type="term" value="P:protein transport by the Sec complex"/>
    <property type="evidence" value="ECO:0007669"/>
    <property type="project" value="TreeGrafter"/>
</dbReference>
<dbReference type="AlphaFoldDB" id="A0A3B0W6Q8"/>
<keyword evidence="3" id="KW-0813">Transport</keyword>
<dbReference type="GO" id="GO:0005886">
    <property type="term" value="C:plasma membrane"/>
    <property type="evidence" value="ECO:0007669"/>
    <property type="project" value="UniProtKB-SubCell"/>
</dbReference>
<evidence type="ECO:0000256" key="5">
    <source>
        <dbReference type="ARBA" id="ARBA00022692"/>
    </source>
</evidence>
<keyword evidence="5 10" id="KW-0812">Transmembrane</keyword>
<keyword evidence="9 10" id="KW-0472">Membrane</keyword>
<accession>A0A3B0W6Q8</accession>
<keyword evidence="4" id="KW-1003">Cell membrane</keyword>
<feature type="transmembrane region" description="Helical" evidence="10">
    <location>
        <begin position="54"/>
        <end position="78"/>
    </location>
</feature>
<name>A0A3B0W6Q8_9ZZZZ</name>
<dbReference type="GO" id="GO:0015450">
    <property type="term" value="F:protein-transporting ATPase activity"/>
    <property type="evidence" value="ECO:0007669"/>
    <property type="project" value="InterPro"/>
</dbReference>
<dbReference type="GO" id="GO:0009306">
    <property type="term" value="P:protein secretion"/>
    <property type="evidence" value="ECO:0007669"/>
    <property type="project" value="InterPro"/>
</dbReference>
<evidence type="ECO:0000256" key="3">
    <source>
        <dbReference type="ARBA" id="ARBA00022448"/>
    </source>
</evidence>
<dbReference type="PANTHER" id="PTHR34182:SF1">
    <property type="entry name" value="PROTEIN-EXPORT MEMBRANE PROTEIN SECG"/>
    <property type="match status" value="1"/>
</dbReference>
<proteinExistence type="inferred from homology"/>
<evidence type="ECO:0000256" key="10">
    <source>
        <dbReference type="SAM" id="Phobius"/>
    </source>
</evidence>
<comment type="subcellular location">
    <subcellularLocation>
        <location evidence="1">Cell membrane</location>
        <topology evidence="1">Multi-pass membrane protein</topology>
    </subcellularLocation>
</comment>
<evidence type="ECO:0000256" key="4">
    <source>
        <dbReference type="ARBA" id="ARBA00022475"/>
    </source>
</evidence>
<evidence type="ECO:0000256" key="6">
    <source>
        <dbReference type="ARBA" id="ARBA00022927"/>
    </source>
</evidence>
<sequence>MDIILLVLHVVLSLGIITLVLLQKGAGASAGAAFGGGGGGGAGSVFGATGSANFLSKTTAIFAVAFFINSLVLAYIAANREIQSESVLDALIEQPATELSVPAPSENSIDVPMADIPAADNVDVPAATDIPPPVSE</sequence>
<dbReference type="NCBIfam" id="TIGR00810">
    <property type="entry name" value="secG"/>
    <property type="match status" value="1"/>
</dbReference>
<reference evidence="11" key="1">
    <citation type="submission" date="2018-06" db="EMBL/GenBank/DDBJ databases">
        <authorList>
            <person name="Zhirakovskaya E."/>
        </authorList>
    </citation>
    <scope>NUCLEOTIDE SEQUENCE</scope>
</reference>
<keyword evidence="8" id="KW-0811">Translocation</keyword>
<keyword evidence="7 10" id="KW-1133">Transmembrane helix</keyword>
<evidence type="ECO:0000256" key="9">
    <source>
        <dbReference type="ARBA" id="ARBA00023136"/>
    </source>
</evidence>
<evidence type="ECO:0000256" key="8">
    <source>
        <dbReference type="ARBA" id="ARBA00023010"/>
    </source>
</evidence>
<evidence type="ECO:0000256" key="7">
    <source>
        <dbReference type="ARBA" id="ARBA00022989"/>
    </source>
</evidence>
<dbReference type="InterPro" id="IPR004692">
    <property type="entry name" value="SecG"/>
</dbReference>
<evidence type="ECO:0000313" key="11">
    <source>
        <dbReference type="EMBL" id="VAW51568.1"/>
    </source>
</evidence>
<gene>
    <name evidence="11" type="ORF">MNBD_GAMMA05-1457</name>
</gene>
<dbReference type="GO" id="GO:0065002">
    <property type="term" value="P:intracellular protein transmembrane transport"/>
    <property type="evidence" value="ECO:0007669"/>
    <property type="project" value="TreeGrafter"/>
</dbReference>
<dbReference type="PRINTS" id="PR01651">
    <property type="entry name" value="SECGEXPORT"/>
</dbReference>
<evidence type="ECO:0000256" key="2">
    <source>
        <dbReference type="ARBA" id="ARBA00008445"/>
    </source>
</evidence>